<dbReference type="STRING" id="401625.A0A0P1B890"/>
<dbReference type="GO" id="GO:0005634">
    <property type="term" value="C:nucleus"/>
    <property type="evidence" value="ECO:0007669"/>
    <property type="project" value="UniProtKB-SubCell"/>
</dbReference>
<proteinExistence type="predicted"/>
<dbReference type="OrthoDB" id="329666at2759"/>
<dbReference type="Proteomes" id="UP000054845">
    <property type="component" value="Unassembled WGS sequence"/>
</dbReference>
<dbReference type="PANTHER" id="PTHR13489">
    <property type="entry name" value="MINI-CHROMOSOME MAINTENANCE COMPLEX-BINDING PROTEIN"/>
    <property type="match status" value="1"/>
</dbReference>
<dbReference type="AlphaFoldDB" id="A0A0P1B890"/>
<dbReference type="InterPro" id="IPR019140">
    <property type="entry name" value="MCM_complex-bd"/>
</dbReference>
<keyword evidence="5" id="KW-1185">Reference proteome</keyword>
<sequence length="416" mass="44419">MLPEPDPTTLTERTVLYAITPPAWSAWARHAWQSGSEPSDDVLSTMSGLSLDLNPRQSGAPSRDPSAEPVYLRKHSLAEAPGLGALLKIYDHKLAETLKVTDVIDVLGVLDFSLLPGADWSQGGAASSSSSAQLPALHVLHITPIAHSDEVPRPLTGASSRDDLVHYLASALGGDLLAAEWTLLGLLARIHSRRGSFTLGALEAGLLAGRLQLPDGTIVLCDESSMGEGTLKDRGVANVRELANLLSTRKLSYAFPFSSFDFETDLPFIVLSAGKSMLPVDVQVPLRSKNIVAAQAAQPTSSQLASWRTFLARARHVDLSIPESVAEEIQAEFVQARKEGQEGVREGQEDLLRRMAVARLVAISRGQREMSFDAWKQAVALDEERRSRIKQSSPATAASAANASSTASVLGGPALG</sequence>
<accession>A0A0P1B890</accession>
<keyword evidence="2" id="KW-0539">Nucleus</keyword>
<feature type="region of interest" description="Disordered" evidence="3">
    <location>
        <begin position="38"/>
        <end position="68"/>
    </location>
</feature>
<dbReference type="EMBL" id="CCYA01000065">
    <property type="protein sequence ID" value="CEH11868.1"/>
    <property type="molecule type" value="Genomic_DNA"/>
</dbReference>
<dbReference type="GO" id="GO:0006261">
    <property type="term" value="P:DNA-templated DNA replication"/>
    <property type="evidence" value="ECO:0007669"/>
    <property type="project" value="TreeGrafter"/>
</dbReference>
<dbReference type="PANTHER" id="PTHR13489:SF0">
    <property type="entry name" value="MINI-CHROMOSOME MAINTENANCE COMPLEX-BINDING PROTEIN"/>
    <property type="match status" value="1"/>
</dbReference>
<evidence type="ECO:0000256" key="3">
    <source>
        <dbReference type="SAM" id="MobiDB-lite"/>
    </source>
</evidence>
<reference evidence="4 5" key="1">
    <citation type="submission" date="2014-09" db="EMBL/GenBank/DDBJ databases">
        <authorList>
            <person name="Magalhaes I.L.F."/>
            <person name="Oliveira U."/>
            <person name="Santos F.R."/>
            <person name="Vidigal T.H.D.A."/>
            <person name="Brescovit A.D."/>
            <person name="Santos A.J."/>
        </authorList>
    </citation>
    <scope>NUCLEOTIDE SEQUENCE [LARGE SCALE GENOMIC DNA]</scope>
</reference>
<protein>
    <submittedName>
        <fullName evidence="4">Mini-chromosome maintenance complex-binding protein</fullName>
    </submittedName>
</protein>
<evidence type="ECO:0000256" key="1">
    <source>
        <dbReference type="ARBA" id="ARBA00004123"/>
    </source>
</evidence>
<evidence type="ECO:0000313" key="5">
    <source>
        <dbReference type="Proteomes" id="UP000054845"/>
    </source>
</evidence>
<feature type="region of interest" description="Disordered" evidence="3">
    <location>
        <begin position="386"/>
        <end position="416"/>
    </location>
</feature>
<evidence type="ECO:0000256" key="2">
    <source>
        <dbReference type="ARBA" id="ARBA00023242"/>
    </source>
</evidence>
<organism evidence="4 5">
    <name type="scientific">Ceraceosorus bombacis</name>
    <dbReference type="NCBI Taxonomy" id="401625"/>
    <lineage>
        <taxon>Eukaryota</taxon>
        <taxon>Fungi</taxon>
        <taxon>Dikarya</taxon>
        <taxon>Basidiomycota</taxon>
        <taxon>Ustilaginomycotina</taxon>
        <taxon>Exobasidiomycetes</taxon>
        <taxon>Ceraceosorales</taxon>
        <taxon>Ceraceosoraceae</taxon>
        <taxon>Ceraceosorus</taxon>
    </lineage>
</organism>
<feature type="compositionally biased region" description="Low complexity" evidence="3">
    <location>
        <begin position="392"/>
        <end position="408"/>
    </location>
</feature>
<evidence type="ECO:0000313" key="4">
    <source>
        <dbReference type="EMBL" id="CEH11868.1"/>
    </source>
</evidence>
<feature type="compositionally biased region" description="Polar residues" evidence="3">
    <location>
        <begin position="38"/>
        <end position="48"/>
    </location>
</feature>
<dbReference type="GO" id="GO:0003682">
    <property type="term" value="F:chromatin binding"/>
    <property type="evidence" value="ECO:0007669"/>
    <property type="project" value="TreeGrafter"/>
</dbReference>
<name>A0A0P1B890_9BASI</name>
<dbReference type="Pfam" id="PF09739">
    <property type="entry name" value="MCM_bind"/>
    <property type="match status" value="2"/>
</dbReference>
<comment type="subcellular location">
    <subcellularLocation>
        <location evidence="1">Nucleus</location>
    </subcellularLocation>
</comment>